<dbReference type="AlphaFoldDB" id="F7AWW1"/>
<dbReference type="PANTHER" id="PTHR21230:SF1">
    <property type="entry name" value="GOLGI SNAP RECEPTOR COMPLEX MEMBER 2"/>
    <property type="match status" value="1"/>
</dbReference>
<dbReference type="GO" id="GO:0005789">
    <property type="term" value="C:endoplasmic reticulum membrane"/>
    <property type="evidence" value="ECO:0000318"/>
    <property type="project" value="GO_Central"/>
</dbReference>
<dbReference type="InterPro" id="IPR027027">
    <property type="entry name" value="GOSR2/Membrin/Bos1"/>
</dbReference>
<dbReference type="GO" id="GO:0012507">
    <property type="term" value="C:ER to Golgi transport vesicle membrane"/>
    <property type="evidence" value="ECO:0000318"/>
    <property type="project" value="GO_Central"/>
</dbReference>
<dbReference type="OMA" id="LKYDSRH"/>
<dbReference type="Proteomes" id="UP000008144">
    <property type="component" value="Chromosome 9"/>
</dbReference>
<reference evidence="12" key="3">
    <citation type="submission" date="2025-08" db="UniProtKB">
        <authorList>
            <consortium name="Ensembl"/>
        </authorList>
    </citation>
    <scope>IDENTIFICATION</scope>
</reference>
<dbReference type="GO" id="GO:0006906">
    <property type="term" value="P:vesicle fusion"/>
    <property type="evidence" value="ECO:0000318"/>
    <property type="project" value="GO_Central"/>
</dbReference>
<keyword evidence="13" id="KW-1185">Reference proteome</keyword>
<gene>
    <name evidence="12" type="primary">LOC100184992</name>
</gene>
<evidence type="ECO:0000256" key="8">
    <source>
        <dbReference type="ARBA" id="ARBA00037862"/>
    </source>
</evidence>
<dbReference type="Ensembl" id="ENSCINT00000019516.3">
    <property type="protein sequence ID" value="ENSCINP00000019516.3"/>
    <property type="gene ID" value="ENSCING00000009600.3"/>
</dbReference>
<dbReference type="STRING" id="7719.ENSCINP00000019516"/>
<keyword evidence="3 10" id="KW-0653">Protein transport</keyword>
<evidence type="ECO:0000256" key="3">
    <source>
        <dbReference type="ARBA" id="ARBA00022927"/>
    </source>
</evidence>
<organism evidence="12 13">
    <name type="scientific">Ciona intestinalis</name>
    <name type="common">Transparent sea squirt</name>
    <name type="synonym">Ascidia intestinalis</name>
    <dbReference type="NCBI Taxonomy" id="7719"/>
    <lineage>
        <taxon>Eukaryota</taxon>
        <taxon>Metazoa</taxon>
        <taxon>Chordata</taxon>
        <taxon>Tunicata</taxon>
        <taxon>Ascidiacea</taxon>
        <taxon>Phlebobranchia</taxon>
        <taxon>Cionidae</taxon>
        <taxon>Ciona</taxon>
    </lineage>
</organism>
<dbReference type="SUPFAM" id="SSF58038">
    <property type="entry name" value="SNARE fusion complex"/>
    <property type="match status" value="1"/>
</dbReference>
<evidence type="ECO:0000313" key="13">
    <source>
        <dbReference type="Proteomes" id="UP000008144"/>
    </source>
</evidence>
<dbReference type="InParanoid" id="F7AWW1"/>
<dbReference type="Pfam" id="PF12352">
    <property type="entry name" value="V-SNARE_C"/>
    <property type="match status" value="1"/>
</dbReference>
<dbReference type="RefSeq" id="XP_002130373.1">
    <property type="nucleotide sequence ID" value="XM_002130337.4"/>
</dbReference>
<dbReference type="FunCoup" id="F7AWW1">
    <property type="interactions" value="1137"/>
</dbReference>
<dbReference type="PANTHER" id="PTHR21230">
    <property type="entry name" value="VESICLE TRANSPORT V-SNARE PROTEIN VTI1-RELATED"/>
    <property type="match status" value="1"/>
</dbReference>
<accession>A0A1W2WG78</accession>
<dbReference type="GO" id="GO:0005484">
    <property type="term" value="F:SNAP receptor activity"/>
    <property type="evidence" value="ECO:0000318"/>
    <property type="project" value="GO_Central"/>
</dbReference>
<dbReference type="CDD" id="cd15863">
    <property type="entry name" value="SNARE_GS27"/>
    <property type="match status" value="1"/>
</dbReference>
<evidence type="ECO:0000313" key="12">
    <source>
        <dbReference type="Ensembl" id="ENSCINP00000019516.3"/>
    </source>
</evidence>
<comment type="similarity">
    <text evidence="9 10">Belongs to the GOSR2 family.</text>
</comment>
<comment type="function">
    <text evidence="7 10">Involved in transport of proteins from the cis/medial-Golgi to the trans-Golgi network.</text>
</comment>
<dbReference type="GeneID" id="100184992"/>
<accession>F7AWW1</accession>
<dbReference type="EMBL" id="EAAA01002976">
    <property type="status" value="NOT_ANNOTATED_CDS"/>
    <property type="molecule type" value="Genomic_DNA"/>
</dbReference>
<evidence type="ECO:0000256" key="5">
    <source>
        <dbReference type="ARBA" id="ARBA00023034"/>
    </source>
</evidence>
<dbReference type="GO" id="GO:0031201">
    <property type="term" value="C:SNARE complex"/>
    <property type="evidence" value="ECO:0000318"/>
    <property type="project" value="GO_Central"/>
</dbReference>
<dbReference type="GO" id="GO:0000149">
    <property type="term" value="F:SNARE binding"/>
    <property type="evidence" value="ECO:0000318"/>
    <property type="project" value="GO_Central"/>
</dbReference>
<proteinExistence type="inferred from homology"/>
<keyword evidence="1 10" id="KW-0813">Transport</keyword>
<evidence type="ECO:0000256" key="9">
    <source>
        <dbReference type="ARBA" id="ARBA00038172"/>
    </source>
</evidence>
<dbReference type="GO" id="GO:0005794">
    <property type="term" value="C:Golgi apparatus"/>
    <property type="evidence" value="ECO:0000318"/>
    <property type="project" value="GO_Central"/>
</dbReference>
<evidence type="ECO:0000256" key="11">
    <source>
        <dbReference type="SAM" id="Phobius"/>
    </source>
</evidence>
<protein>
    <submittedName>
        <fullName evidence="12">Golgi SNAP receptor complex member 2</fullName>
    </submittedName>
</protein>
<dbReference type="GeneTree" id="ENSGT00950000183192"/>
<keyword evidence="6 10" id="KW-0472">Membrane</keyword>
<dbReference type="Gene3D" id="1.20.5.110">
    <property type="match status" value="1"/>
</dbReference>
<dbReference type="HOGENOM" id="CLU_083740_0_1_1"/>
<dbReference type="PIRSF" id="PIRSF028865">
    <property type="entry name" value="Membrin-2"/>
    <property type="match status" value="1"/>
</dbReference>
<sequence length="214" mass="25028">METLYHQTNRMVHEVQNNMSRLETASEHEVHVIENSIRAQIEQVMGNCERLDILVNKEHPTRRQNARMRVDQVRYDSQHLQAALRNFEHRRHMRHQQRKERDLLMRTSFKTNDEENTAINMGDAQVNHHSSLTNAHKGIDDLISHGSSVIDNLRSQRGTLKGVKTRMLNIANTLGLSNTVMRLIEKRTTQDKLILFGGMFVTSLIMFLIWKYFA</sequence>
<reference evidence="12" key="2">
    <citation type="journal article" date="2008" name="Genome Biol.">
        <title>Improved genome assembly and evidence-based global gene model set for the chordate Ciona intestinalis: new insight into intron and operon populations.</title>
        <authorList>
            <person name="Satou Y."/>
            <person name="Mineta K."/>
            <person name="Ogasawara M."/>
            <person name="Sasakura Y."/>
            <person name="Shoguchi E."/>
            <person name="Ueno K."/>
            <person name="Yamada L."/>
            <person name="Matsumoto J."/>
            <person name="Wasserscheid J."/>
            <person name="Dewar K."/>
            <person name="Wiley G.B."/>
            <person name="Macmil S.L."/>
            <person name="Roe B.A."/>
            <person name="Zeller R.W."/>
            <person name="Hastings K.E."/>
            <person name="Lemaire P."/>
            <person name="Lindquist E."/>
            <person name="Endo T."/>
            <person name="Hotta K."/>
            <person name="Inaba K."/>
        </authorList>
    </citation>
    <scope>NUCLEOTIDE SEQUENCE [LARGE SCALE GENOMIC DNA]</scope>
    <source>
        <strain evidence="12">wild type</strain>
    </source>
</reference>
<name>F7AWW1_CIOIN</name>
<evidence type="ECO:0000256" key="1">
    <source>
        <dbReference type="ARBA" id="ARBA00022448"/>
    </source>
</evidence>
<evidence type="ECO:0000256" key="4">
    <source>
        <dbReference type="ARBA" id="ARBA00022989"/>
    </source>
</evidence>
<keyword evidence="4 11" id="KW-1133">Transmembrane helix</keyword>
<evidence type="ECO:0000256" key="10">
    <source>
        <dbReference type="PIRNR" id="PIRNR028865"/>
    </source>
</evidence>
<keyword evidence="2 11" id="KW-0812">Transmembrane</keyword>
<reference evidence="13" key="1">
    <citation type="journal article" date="2002" name="Science">
        <title>The draft genome of Ciona intestinalis: insights into chordate and vertebrate origins.</title>
        <authorList>
            <person name="Dehal P."/>
            <person name="Satou Y."/>
            <person name="Campbell R.K."/>
            <person name="Chapman J."/>
            <person name="Degnan B."/>
            <person name="De Tomaso A."/>
            <person name="Davidson B."/>
            <person name="Di Gregorio A."/>
            <person name="Gelpke M."/>
            <person name="Goodstein D.M."/>
            <person name="Harafuji N."/>
            <person name="Hastings K.E."/>
            <person name="Ho I."/>
            <person name="Hotta K."/>
            <person name="Huang W."/>
            <person name="Kawashima T."/>
            <person name="Lemaire P."/>
            <person name="Martinez D."/>
            <person name="Meinertzhagen I.A."/>
            <person name="Necula S."/>
            <person name="Nonaka M."/>
            <person name="Putnam N."/>
            <person name="Rash S."/>
            <person name="Saiga H."/>
            <person name="Satake M."/>
            <person name="Terry A."/>
            <person name="Yamada L."/>
            <person name="Wang H.G."/>
            <person name="Awazu S."/>
            <person name="Azumi K."/>
            <person name="Boore J."/>
            <person name="Branno M."/>
            <person name="Chin-Bow S."/>
            <person name="DeSantis R."/>
            <person name="Doyle S."/>
            <person name="Francino P."/>
            <person name="Keys D.N."/>
            <person name="Haga S."/>
            <person name="Hayashi H."/>
            <person name="Hino K."/>
            <person name="Imai K.S."/>
            <person name="Inaba K."/>
            <person name="Kano S."/>
            <person name="Kobayashi K."/>
            <person name="Kobayashi M."/>
            <person name="Lee B.I."/>
            <person name="Makabe K.W."/>
            <person name="Manohar C."/>
            <person name="Matassi G."/>
            <person name="Medina M."/>
            <person name="Mochizuki Y."/>
            <person name="Mount S."/>
            <person name="Morishita T."/>
            <person name="Miura S."/>
            <person name="Nakayama A."/>
            <person name="Nishizaka S."/>
            <person name="Nomoto H."/>
            <person name="Ohta F."/>
            <person name="Oishi K."/>
            <person name="Rigoutsos I."/>
            <person name="Sano M."/>
            <person name="Sasaki A."/>
            <person name="Sasakura Y."/>
            <person name="Shoguchi E."/>
            <person name="Shin-i T."/>
            <person name="Spagnuolo A."/>
            <person name="Stainier D."/>
            <person name="Suzuki M.M."/>
            <person name="Tassy O."/>
            <person name="Takatori N."/>
            <person name="Tokuoka M."/>
            <person name="Yagi K."/>
            <person name="Yoshizaki F."/>
            <person name="Wada S."/>
            <person name="Zhang C."/>
            <person name="Hyatt P.D."/>
            <person name="Larimer F."/>
            <person name="Detter C."/>
            <person name="Doggett N."/>
            <person name="Glavina T."/>
            <person name="Hawkins T."/>
            <person name="Richardson P."/>
            <person name="Lucas S."/>
            <person name="Kohara Y."/>
            <person name="Levine M."/>
            <person name="Satoh N."/>
            <person name="Rokhsar D.S."/>
        </authorList>
    </citation>
    <scope>NUCLEOTIDE SEQUENCE [LARGE SCALE GENOMIC DNA]</scope>
</reference>
<dbReference type="OrthoDB" id="158360at2759"/>
<dbReference type="KEGG" id="cin:100184992"/>
<feature type="transmembrane region" description="Helical" evidence="11">
    <location>
        <begin position="193"/>
        <end position="213"/>
    </location>
</feature>
<evidence type="ECO:0000256" key="2">
    <source>
        <dbReference type="ARBA" id="ARBA00022692"/>
    </source>
</evidence>
<dbReference type="GO" id="GO:0015031">
    <property type="term" value="P:protein transport"/>
    <property type="evidence" value="ECO:0007669"/>
    <property type="project" value="UniProtKB-KW"/>
</dbReference>
<dbReference type="GO" id="GO:0006891">
    <property type="term" value="P:intra-Golgi vesicle-mediated transport"/>
    <property type="evidence" value="ECO:0000318"/>
    <property type="project" value="GO_Central"/>
</dbReference>
<comment type="subcellular location">
    <subcellularLocation>
        <location evidence="8">Golgi apparatus</location>
        <location evidence="8">cis-Golgi network membrane</location>
        <topology evidence="8">Single-pass type IV membrane protein</topology>
    </subcellularLocation>
</comment>
<evidence type="ECO:0000256" key="7">
    <source>
        <dbReference type="ARBA" id="ARBA00037078"/>
    </source>
</evidence>
<reference evidence="12" key="4">
    <citation type="submission" date="2025-09" db="UniProtKB">
        <authorList>
            <consortium name="Ensembl"/>
        </authorList>
    </citation>
    <scope>IDENTIFICATION</scope>
</reference>
<evidence type="ECO:0000256" key="6">
    <source>
        <dbReference type="ARBA" id="ARBA00023136"/>
    </source>
</evidence>
<keyword evidence="5" id="KW-0333">Golgi apparatus</keyword>
<dbReference type="GO" id="GO:0031902">
    <property type="term" value="C:late endosome membrane"/>
    <property type="evidence" value="ECO:0000318"/>
    <property type="project" value="GO_Central"/>
</dbReference>